<dbReference type="GeneID" id="104987439"/>
<feature type="non-terminal residue" evidence="3">
    <location>
        <position position="1"/>
    </location>
</feature>
<dbReference type="RefSeq" id="XP_010836666.1">
    <property type="nucleotide sequence ID" value="XM_010838364.1"/>
</dbReference>
<accession>A0A6P3H3P1</accession>
<dbReference type="PANTHER" id="PTHR22192:SF16">
    <property type="entry name" value="SPERIOLIN"/>
    <property type="match status" value="1"/>
</dbReference>
<dbReference type="GO" id="GO:0005813">
    <property type="term" value="C:centrosome"/>
    <property type="evidence" value="ECO:0007669"/>
    <property type="project" value="TreeGrafter"/>
</dbReference>
<organism evidence="2 3">
    <name type="scientific">Bison bison bison</name>
    <name type="common">North American plains bison</name>
    <dbReference type="NCBI Taxonomy" id="43346"/>
    <lineage>
        <taxon>Eukaryota</taxon>
        <taxon>Metazoa</taxon>
        <taxon>Chordata</taxon>
        <taxon>Craniata</taxon>
        <taxon>Vertebrata</taxon>
        <taxon>Euteleostomi</taxon>
        <taxon>Mammalia</taxon>
        <taxon>Eutheria</taxon>
        <taxon>Laurasiatheria</taxon>
        <taxon>Artiodactyla</taxon>
        <taxon>Ruminantia</taxon>
        <taxon>Pecora</taxon>
        <taxon>Bovidae</taxon>
        <taxon>Bovinae</taxon>
        <taxon>Bison</taxon>
    </lineage>
</organism>
<dbReference type="InterPro" id="IPR026715">
    <property type="entry name" value="SPATC1"/>
</dbReference>
<feature type="domain" description="Speriolin C-terminal" evidence="1">
    <location>
        <begin position="2"/>
        <end position="109"/>
    </location>
</feature>
<keyword evidence="2" id="KW-1185">Reference proteome</keyword>
<name>A0A6P3H3P1_BISBB</name>
<dbReference type="InterPro" id="IPR029384">
    <property type="entry name" value="Speriolin_C"/>
</dbReference>
<evidence type="ECO:0000259" key="1">
    <source>
        <dbReference type="Pfam" id="PF15059"/>
    </source>
</evidence>
<dbReference type="PANTHER" id="PTHR22192">
    <property type="entry name" value="SPERIOLIN"/>
    <property type="match status" value="1"/>
</dbReference>
<dbReference type="Pfam" id="PF15059">
    <property type="entry name" value="Speriolin_C"/>
    <property type="match status" value="1"/>
</dbReference>
<reference evidence="3" key="1">
    <citation type="submission" date="2025-08" db="UniProtKB">
        <authorList>
            <consortium name="RefSeq"/>
        </authorList>
    </citation>
    <scope>IDENTIFICATION</scope>
    <source>
        <tissue evidence="3">Blood</tissue>
    </source>
</reference>
<evidence type="ECO:0000313" key="2">
    <source>
        <dbReference type="Proteomes" id="UP000515208"/>
    </source>
</evidence>
<gene>
    <name evidence="3" type="primary">LOC104987439</name>
</gene>
<dbReference type="AlphaFoldDB" id="A0A6P3H3P1"/>
<evidence type="ECO:0000313" key="3">
    <source>
        <dbReference type="RefSeq" id="XP_010836666.1"/>
    </source>
</evidence>
<proteinExistence type="predicted"/>
<sequence length="109" mass="12212">ASLNPSDHKLDEELCQTLTQRYVSIMNRLQSLGYNGRVHPALTEQLVNAYGILRERPELAASEGGSYTVDFLQRVLVETVHPSMLTDALLLLSCLSQLAHDDGKPMFIW</sequence>
<protein>
    <submittedName>
        <fullName evidence="3">Speriolin-like</fullName>
    </submittedName>
</protein>
<dbReference type="KEGG" id="bbis:104987439"/>
<dbReference type="OrthoDB" id="6114770at2759"/>
<dbReference type="Proteomes" id="UP000515208">
    <property type="component" value="Unplaced"/>
</dbReference>